<feature type="compositionally biased region" description="Low complexity" evidence="1">
    <location>
        <begin position="61"/>
        <end position="83"/>
    </location>
</feature>
<feature type="region of interest" description="Disordered" evidence="1">
    <location>
        <begin position="53"/>
        <end position="83"/>
    </location>
</feature>
<organism evidence="2 3">
    <name type="scientific">Streptomyces iconiensis</name>
    <dbReference type="NCBI Taxonomy" id="1384038"/>
    <lineage>
        <taxon>Bacteria</taxon>
        <taxon>Bacillati</taxon>
        <taxon>Actinomycetota</taxon>
        <taxon>Actinomycetes</taxon>
        <taxon>Kitasatosporales</taxon>
        <taxon>Streptomycetaceae</taxon>
        <taxon>Streptomyces</taxon>
    </lineage>
</organism>
<gene>
    <name evidence="2" type="ORF">NMN56_026605</name>
</gene>
<protein>
    <submittedName>
        <fullName evidence="2">Uncharacterized protein</fullName>
    </submittedName>
</protein>
<proteinExistence type="predicted"/>
<evidence type="ECO:0000256" key="1">
    <source>
        <dbReference type="SAM" id="MobiDB-lite"/>
    </source>
</evidence>
<reference evidence="2 3" key="1">
    <citation type="submission" date="2023-05" db="EMBL/GenBank/DDBJ databases">
        <title>Streptantibioticus silvisoli sp. nov., acidotolerant actinomycetes 1 from pine litter.</title>
        <authorList>
            <person name="Swiecimska M."/>
            <person name="Golinska P."/>
            <person name="Sangal V."/>
            <person name="Wachnowicz B."/>
            <person name="Goodfellow M."/>
        </authorList>
    </citation>
    <scope>NUCLEOTIDE SEQUENCE [LARGE SCALE GENOMIC DNA]</scope>
    <source>
        <strain evidence="2 3">DSM 42109</strain>
    </source>
</reference>
<dbReference type="Proteomes" id="UP001214441">
    <property type="component" value="Unassembled WGS sequence"/>
</dbReference>
<evidence type="ECO:0000313" key="3">
    <source>
        <dbReference type="Proteomes" id="UP001214441"/>
    </source>
</evidence>
<dbReference type="EMBL" id="JANCPR020000029">
    <property type="protein sequence ID" value="MDJ1135465.1"/>
    <property type="molecule type" value="Genomic_DNA"/>
</dbReference>
<comment type="caution">
    <text evidence="2">The sequence shown here is derived from an EMBL/GenBank/DDBJ whole genome shotgun (WGS) entry which is preliminary data.</text>
</comment>
<name>A0ABT7A2B6_9ACTN</name>
<sequence length="83" mass="8738">MGARGPTGVGGPRAGPWARATLPDEELDVVVTSRTRTRDGRWWYDCEAILPSRTEHTDGRTAQQATQTAASVAATSSSTAAGH</sequence>
<keyword evidence="3" id="KW-1185">Reference proteome</keyword>
<accession>A0ABT7A2B6</accession>
<dbReference type="RefSeq" id="WP_274043194.1">
    <property type="nucleotide sequence ID" value="NZ_JANCPR020000029.1"/>
</dbReference>
<evidence type="ECO:0000313" key="2">
    <source>
        <dbReference type="EMBL" id="MDJ1135465.1"/>
    </source>
</evidence>